<protein>
    <submittedName>
        <fullName evidence="1">Histidine phosphatase family protein</fullName>
    </submittedName>
</protein>
<evidence type="ECO:0000313" key="2">
    <source>
        <dbReference type="Proteomes" id="UP001139971"/>
    </source>
</evidence>
<evidence type="ECO:0000313" key="1">
    <source>
        <dbReference type="EMBL" id="MDC8014451.1"/>
    </source>
</evidence>
<reference evidence="1" key="1">
    <citation type="submission" date="2023-02" db="EMBL/GenBank/DDBJ databases">
        <title>Tahibacter soli sp. nov. isolated from soil.</title>
        <authorList>
            <person name="Baek J.H."/>
            <person name="Lee J.K."/>
            <person name="Choi D.G."/>
            <person name="Jeon C.O."/>
        </authorList>
    </citation>
    <scope>NUCLEOTIDE SEQUENCE</scope>
    <source>
        <strain evidence="1">BL</strain>
    </source>
</reference>
<dbReference type="InterPro" id="IPR050275">
    <property type="entry name" value="PGM_Phosphatase"/>
</dbReference>
<dbReference type="AlphaFoldDB" id="A0A9X3YL76"/>
<sequence>MRHGDTGRPSYRGQLDDALSDAGWREARDAVADRRWDRIVSSSLRRCADFARELSAVRGVPLELDARLAEYGYGDWQGVTIAELERREPDALRRFRLDPERHAPPRAEPLAAFGARIAAALGDIAEAHPAQRVLVVTHGAAIRWVRCRLERRPFGDMVGMDVPNASLHRIAWPAREAAA</sequence>
<dbReference type="GO" id="GO:0016791">
    <property type="term" value="F:phosphatase activity"/>
    <property type="evidence" value="ECO:0007669"/>
    <property type="project" value="TreeGrafter"/>
</dbReference>
<name>A0A9X3YL76_9GAMM</name>
<dbReference type="SUPFAM" id="SSF53254">
    <property type="entry name" value="Phosphoglycerate mutase-like"/>
    <property type="match status" value="1"/>
</dbReference>
<dbReference type="EMBL" id="JAOVZO020000018">
    <property type="protein sequence ID" value="MDC8014451.1"/>
    <property type="molecule type" value="Genomic_DNA"/>
</dbReference>
<accession>A0A9X3YL76</accession>
<dbReference type="Proteomes" id="UP001139971">
    <property type="component" value="Unassembled WGS sequence"/>
</dbReference>
<dbReference type="RefSeq" id="WP_263544069.1">
    <property type="nucleotide sequence ID" value="NZ_JAOVZO020000018.1"/>
</dbReference>
<dbReference type="Pfam" id="PF00300">
    <property type="entry name" value="His_Phos_1"/>
    <property type="match status" value="1"/>
</dbReference>
<dbReference type="InterPro" id="IPR013078">
    <property type="entry name" value="His_Pase_superF_clade-1"/>
</dbReference>
<dbReference type="PANTHER" id="PTHR48100">
    <property type="entry name" value="BROAD-SPECIFICITY PHOSPHATASE YOR283W-RELATED"/>
    <property type="match status" value="1"/>
</dbReference>
<dbReference type="Gene3D" id="3.40.50.1240">
    <property type="entry name" value="Phosphoglycerate mutase-like"/>
    <property type="match status" value="1"/>
</dbReference>
<dbReference type="GO" id="GO:0005737">
    <property type="term" value="C:cytoplasm"/>
    <property type="evidence" value="ECO:0007669"/>
    <property type="project" value="TreeGrafter"/>
</dbReference>
<dbReference type="CDD" id="cd07067">
    <property type="entry name" value="HP_PGM_like"/>
    <property type="match status" value="1"/>
</dbReference>
<gene>
    <name evidence="1" type="ORF">OD750_018050</name>
</gene>
<comment type="caution">
    <text evidence="1">The sequence shown here is derived from an EMBL/GenBank/DDBJ whole genome shotgun (WGS) entry which is preliminary data.</text>
</comment>
<keyword evidence="2" id="KW-1185">Reference proteome</keyword>
<organism evidence="1 2">
    <name type="scientific">Tahibacter soli</name>
    <dbReference type="NCBI Taxonomy" id="2983605"/>
    <lineage>
        <taxon>Bacteria</taxon>
        <taxon>Pseudomonadati</taxon>
        <taxon>Pseudomonadota</taxon>
        <taxon>Gammaproteobacteria</taxon>
        <taxon>Lysobacterales</taxon>
        <taxon>Rhodanobacteraceae</taxon>
        <taxon>Tahibacter</taxon>
    </lineage>
</organism>
<dbReference type="InterPro" id="IPR029033">
    <property type="entry name" value="His_PPase_superfam"/>
</dbReference>
<proteinExistence type="predicted"/>
<dbReference type="PANTHER" id="PTHR48100:SF1">
    <property type="entry name" value="HISTIDINE PHOSPHATASE FAMILY PROTEIN-RELATED"/>
    <property type="match status" value="1"/>
</dbReference>